<keyword evidence="2" id="KW-1133">Transmembrane helix</keyword>
<evidence type="ECO:0000313" key="4">
    <source>
        <dbReference type="EMBL" id="MBC9711714.1"/>
    </source>
</evidence>
<evidence type="ECO:0000256" key="1">
    <source>
        <dbReference type="SAM" id="MobiDB-lite"/>
    </source>
</evidence>
<name>A0ABR7SA10_9ACTN</name>
<comment type="caution">
    <text evidence="4">The sequence shown here is derived from an EMBL/GenBank/DDBJ whole genome shotgun (WGS) entry which is preliminary data.</text>
</comment>
<protein>
    <submittedName>
        <fullName evidence="4">DUF4190 domain-containing protein</fullName>
    </submittedName>
</protein>
<organism evidence="4 5">
    <name type="scientific">Streptomyces polyasparticus</name>
    <dbReference type="NCBI Taxonomy" id="2767826"/>
    <lineage>
        <taxon>Bacteria</taxon>
        <taxon>Bacillati</taxon>
        <taxon>Actinomycetota</taxon>
        <taxon>Actinomycetes</taxon>
        <taxon>Kitasatosporales</taxon>
        <taxon>Streptomycetaceae</taxon>
        <taxon>Streptomyces</taxon>
    </lineage>
</organism>
<reference evidence="4 5" key="1">
    <citation type="submission" date="2020-08" db="EMBL/GenBank/DDBJ databases">
        <title>Genemic of Streptomyces polyaspartic.</title>
        <authorList>
            <person name="Liu W."/>
        </authorList>
    </citation>
    <scope>NUCLEOTIDE SEQUENCE [LARGE SCALE GENOMIC DNA]</scope>
    <source>
        <strain evidence="4 5">TRM66268-LWL</strain>
    </source>
</reference>
<feature type="compositionally biased region" description="Gly residues" evidence="1">
    <location>
        <begin position="164"/>
        <end position="177"/>
    </location>
</feature>
<gene>
    <name evidence="4" type="ORF">H9Y04_03915</name>
</gene>
<accession>A0ABR7SA10</accession>
<dbReference type="RefSeq" id="WP_187812223.1">
    <property type="nucleotide sequence ID" value="NZ_JACTVJ010000003.1"/>
</dbReference>
<feature type="transmembrane region" description="Helical" evidence="2">
    <location>
        <begin position="286"/>
        <end position="308"/>
    </location>
</feature>
<evidence type="ECO:0000313" key="5">
    <source>
        <dbReference type="Proteomes" id="UP000642284"/>
    </source>
</evidence>
<feature type="compositionally biased region" description="Pro residues" evidence="1">
    <location>
        <begin position="181"/>
        <end position="192"/>
    </location>
</feature>
<dbReference type="InterPro" id="IPR025241">
    <property type="entry name" value="DUF4190"/>
</dbReference>
<feature type="region of interest" description="Disordered" evidence="1">
    <location>
        <begin position="1"/>
        <end position="200"/>
    </location>
</feature>
<evidence type="ECO:0000259" key="3">
    <source>
        <dbReference type="Pfam" id="PF13828"/>
    </source>
</evidence>
<sequence length="337" mass="33318">MSEQADQTPGEREQKDPWAPPADRTGPDADRPGELGGHAAGASPDAQPGAGTPDAQPGAGTSPEAETVGVGTPSEAETVGATPPPPGPHDGGTLLDATAGDAGTPPRPEVSLNKETSPAQAAAPRPAAPQPPVPERDIWAPPPHGAPANPWQSPGGAAGPAPYAGGGQAPYAGGGPVPEGAVPPPPVGPEGPGPGYGYPGYGPQPGTPYYGPQQPYGAGPGYGWPHMPMQPSNGMGTASLVLGIIATVLFCLWPVAIIVGILAIIFGAIGRGKARKGEANNGGQALAGLICGCVGTALAVVFLVVVVINNNDPYDNDPYDFGDANIHAAAPLGIRTG</sequence>
<evidence type="ECO:0000256" key="2">
    <source>
        <dbReference type="SAM" id="Phobius"/>
    </source>
</evidence>
<feature type="transmembrane region" description="Helical" evidence="2">
    <location>
        <begin position="240"/>
        <end position="266"/>
    </location>
</feature>
<dbReference type="Pfam" id="PF13828">
    <property type="entry name" value="DUF4190"/>
    <property type="match status" value="1"/>
</dbReference>
<feature type="domain" description="DUF4190" evidence="3">
    <location>
        <begin position="235"/>
        <end position="302"/>
    </location>
</feature>
<proteinExistence type="predicted"/>
<dbReference type="Proteomes" id="UP000642284">
    <property type="component" value="Unassembled WGS sequence"/>
</dbReference>
<keyword evidence="5" id="KW-1185">Reference proteome</keyword>
<keyword evidence="2" id="KW-0812">Transmembrane</keyword>
<dbReference type="EMBL" id="JACTVJ010000003">
    <property type="protein sequence ID" value="MBC9711714.1"/>
    <property type="molecule type" value="Genomic_DNA"/>
</dbReference>
<keyword evidence="2" id="KW-0472">Membrane</keyword>